<dbReference type="SUPFAM" id="SSF52047">
    <property type="entry name" value="RNI-like"/>
    <property type="match status" value="1"/>
</dbReference>
<comment type="caution">
    <text evidence="1">The sequence shown here is derived from an EMBL/GenBank/DDBJ whole genome shotgun (WGS) entry which is preliminary data.</text>
</comment>
<evidence type="ECO:0000313" key="2">
    <source>
        <dbReference type="Proteomes" id="UP000298390"/>
    </source>
</evidence>
<reference evidence="1 2" key="1">
    <citation type="submission" date="2019-01" db="EMBL/GenBank/DDBJ databases">
        <title>Genome sequencing of the rare red list fungi Fomitopsis rosea.</title>
        <authorList>
            <person name="Buettner E."/>
            <person name="Kellner H."/>
        </authorList>
    </citation>
    <scope>NUCLEOTIDE SEQUENCE [LARGE SCALE GENOMIC DNA]</scope>
    <source>
        <strain evidence="1 2">DSM 105464</strain>
    </source>
</reference>
<evidence type="ECO:0000313" key="1">
    <source>
        <dbReference type="EMBL" id="TFY56838.1"/>
    </source>
</evidence>
<evidence type="ECO:0008006" key="3">
    <source>
        <dbReference type="Google" id="ProtNLM"/>
    </source>
</evidence>
<accession>A0A4Y9Y4J1</accession>
<protein>
    <recommendedName>
        <fullName evidence="3">F-box domain-containing protein</fullName>
    </recommendedName>
</protein>
<gene>
    <name evidence="1" type="ORF">EVJ58_g7394</name>
</gene>
<dbReference type="Gene3D" id="3.80.10.10">
    <property type="entry name" value="Ribonuclease Inhibitor"/>
    <property type="match status" value="1"/>
</dbReference>
<dbReference type="InterPro" id="IPR032675">
    <property type="entry name" value="LRR_dom_sf"/>
</dbReference>
<proteinExistence type="predicted"/>
<dbReference type="Proteomes" id="UP000298390">
    <property type="component" value="Unassembled WGS sequence"/>
</dbReference>
<dbReference type="EMBL" id="SEKV01000472">
    <property type="protein sequence ID" value="TFY56838.1"/>
    <property type="molecule type" value="Genomic_DNA"/>
</dbReference>
<name>A0A4Y9Y4J1_9APHY</name>
<dbReference type="STRING" id="34475.A0A4Y9Y4J1"/>
<sequence>MSPNGQVRARPSLVNVNATPPPYEDTPYMEVVQWSATKGCYHASPPRTLRPALSARIPHEVIEFIINGMDTPTLAAAALVCAIWYSPVMRNLYFTVELHDRTSFDLLFKQSRTSPRVRHWLATTRELVASDPHPSLLNAIEAGDLSLGQERKTARFLHSLPLAFGRTMCSVRALSVSDLHRFTRPEFFRYLAQFKSLKALALSRCTLSASQLRRIICAVPQLEALTLEGDILADEGPFDSPPVHWHLLPPTRTRLRRLGIHLDASDGVSLSRHRAIVDCLVRSGFCASLNDIAVRGTDHPSWNTTLIDELLKAAGPALTRYSEDGFPHGRHGNLARNAALRSLDFSLLGPVVAGAGQSIHSWSKVSDDLRSVLVMARSHQLEHIVIRIDLPLHLNATQEMRDALNQRSNLMLRDLHNLMYRPDFATLKGVEVSVRLLYASRDGKEAEVESIKGSVGKAIRLLLRPWHGRGVLHLSWRNS</sequence>
<dbReference type="AlphaFoldDB" id="A0A4Y9Y4J1"/>
<organism evidence="1 2">
    <name type="scientific">Rhodofomes roseus</name>
    <dbReference type="NCBI Taxonomy" id="34475"/>
    <lineage>
        <taxon>Eukaryota</taxon>
        <taxon>Fungi</taxon>
        <taxon>Dikarya</taxon>
        <taxon>Basidiomycota</taxon>
        <taxon>Agaricomycotina</taxon>
        <taxon>Agaricomycetes</taxon>
        <taxon>Polyporales</taxon>
        <taxon>Rhodofomes</taxon>
    </lineage>
</organism>